<keyword evidence="6" id="KW-0175">Coiled coil</keyword>
<dbReference type="SUPFAM" id="SSF52374">
    <property type="entry name" value="Nucleotidylyl transferase"/>
    <property type="match status" value="1"/>
</dbReference>
<keyword evidence="2" id="KW-0436">Ligase</keyword>
<accession>A0AAF1A3I3</accession>
<organism evidence="12 13">
    <name type="scientific">Solanum verrucosum</name>
    <dbReference type="NCBI Taxonomy" id="315347"/>
    <lineage>
        <taxon>Eukaryota</taxon>
        <taxon>Viridiplantae</taxon>
        <taxon>Streptophyta</taxon>
        <taxon>Embryophyta</taxon>
        <taxon>Tracheophyta</taxon>
        <taxon>Spermatophyta</taxon>
        <taxon>Magnoliopsida</taxon>
        <taxon>eudicotyledons</taxon>
        <taxon>Gunneridae</taxon>
        <taxon>Pentapetalae</taxon>
        <taxon>asterids</taxon>
        <taxon>lamiids</taxon>
        <taxon>Solanales</taxon>
        <taxon>Solanaceae</taxon>
        <taxon>Solanoideae</taxon>
        <taxon>Solaneae</taxon>
        <taxon>Solanum</taxon>
    </lineage>
</organism>
<dbReference type="PANTHER" id="PTHR11946:SF93">
    <property type="entry name" value="VALINE--TRNA LIGASE, CHLOROPLASTIC_MITOCHONDRIAL 2"/>
    <property type="match status" value="1"/>
</dbReference>
<gene>
    <name evidence="12" type="ORF">MTR67_052760</name>
</gene>
<evidence type="ECO:0000313" key="12">
    <source>
        <dbReference type="EMBL" id="WMV59375.1"/>
    </source>
</evidence>
<evidence type="ECO:0000256" key="2">
    <source>
        <dbReference type="ARBA" id="ARBA00022598"/>
    </source>
</evidence>
<sequence>MAWVLAEIAAGSTRLVTESGRVLLEPSLERGVVQPQLQKRGTVLFEQFGAVGTVINNRQEHDILFFWVARMVMMGIELTGTVPFSNVYLHGLIRDSQGRKMSKTLGNVIDPLDTIAEYGTDALRFTLALGTAGQDLNLSTERLSSNKAFTNKLWNAGKFVLRNLPRQDDTPAWEALRVHKFDNIESVLKLPLPECWVVSKLHVLVDEVTASYEKFFFGDVGREIYDFFWSDFADWYIEASKARLYHSGDHSVASVSQAALLYIFENILKLLHPFMPFVTEELWQALPSRGKALIVSAWPPTSLPRNIDSIKKFENLQALTRAIRNVRAEYAVEPAKLISASIVANPDVIQYISVRSPLYSLPSLYSGPIGAWTGSPNGSGLGFATM</sequence>
<dbReference type="Proteomes" id="UP001234989">
    <property type="component" value="Chromosome 12"/>
</dbReference>
<evidence type="ECO:0000256" key="4">
    <source>
        <dbReference type="ARBA" id="ARBA00022840"/>
    </source>
</evidence>
<name>A0AAF1A3I3_SOLVR</name>
<dbReference type="AlphaFoldDB" id="A0AAF1A3I3"/>
<dbReference type="GO" id="GO:0005524">
    <property type="term" value="F:ATP binding"/>
    <property type="evidence" value="ECO:0007669"/>
    <property type="project" value="UniProtKB-KW"/>
</dbReference>
<keyword evidence="7" id="KW-0030">Aminoacyl-tRNA synthetase</keyword>
<dbReference type="PANTHER" id="PTHR11946">
    <property type="entry name" value="VALYL-TRNA SYNTHETASES"/>
    <property type="match status" value="1"/>
</dbReference>
<keyword evidence="5" id="KW-0648">Protein biosynthesis</keyword>
<dbReference type="FunFam" id="1.10.730.10:FF:000014">
    <property type="entry name" value="Valine--tRNA ligase"/>
    <property type="match status" value="1"/>
</dbReference>
<reference evidence="12" key="1">
    <citation type="submission" date="2023-08" db="EMBL/GenBank/DDBJ databases">
        <title>A de novo genome assembly of Solanum verrucosum Schlechtendal, a Mexican diploid species geographically isolated from the other diploid A-genome species in potato relatives.</title>
        <authorList>
            <person name="Hosaka K."/>
        </authorList>
    </citation>
    <scope>NUCLEOTIDE SEQUENCE</scope>
    <source>
        <tissue evidence="12">Young leaves</tissue>
    </source>
</reference>
<comment type="catalytic activity">
    <reaction evidence="9">
        <text>tRNA(Val) + L-valine + ATP = L-valyl-tRNA(Val) + AMP + diphosphate</text>
        <dbReference type="Rhea" id="RHEA:10704"/>
        <dbReference type="Rhea" id="RHEA-COMP:9672"/>
        <dbReference type="Rhea" id="RHEA-COMP:9708"/>
        <dbReference type="ChEBI" id="CHEBI:30616"/>
        <dbReference type="ChEBI" id="CHEBI:33019"/>
        <dbReference type="ChEBI" id="CHEBI:57762"/>
        <dbReference type="ChEBI" id="CHEBI:78442"/>
        <dbReference type="ChEBI" id="CHEBI:78537"/>
        <dbReference type="ChEBI" id="CHEBI:456215"/>
        <dbReference type="EC" id="6.1.1.9"/>
    </reaction>
</comment>
<evidence type="ECO:0000256" key="9">
    <source>
        <dbReference type="ARBA" id="ARBA00047552"/>
    </source>
</evidence>
<evidence type="ECO:0000256" key="6">
    <source>
        <dbReference type="ARBA" id="ARBA00023054"/>
    </source>
</evidence>
<dbReference type="InterPro" id="IPR033705">
    <property type="entry name" value="Anticodon_Ia_Val"/>
</dbReference>
<keyword evidence="13" id="KW-1185">Reference proteome</keyword>
<dbReference type="EMBL" id="CP133623">
    <property type="protein sequence ID" value="WMV59375.1"/>
    <property type="molecule type" value="Genomic_DNA"/>
</dbReference>
<feature type="domain" description="Methionyl/Valyl/Leucyl/Isoleucyl-tRNA synthetase anticodon-binding" evidence="11">
    <location>
        <begin position="196"/>
        <end position="337"/>
    </location>
</feature>
<evidence type="ECO:0000259" key="10">
    <source>
        <dbReference type="Pfam" id="PF00133"/>
    </source>
</evidence>
<dbReference type="InterPro" id="IPR002300">
    <property type="entry name" value="aa-tRNA-synth_Ia"/>
</dbReference>
<protein>
    <recommendedName>
        <fullName evidence="1">valine--tRNA ligase</fullName>
        <ecNumber evidence="1">6.1.1.9</ecNumber>
    </recommendedName>
    <alternativeName>
        <fullName evidence="8">Valyl-tRNA synthetase</fullName>
    </alternativeName>
</protein>
<dbReference type="Pfam" id="PF08264">
    <property type="entry name" value="Anticodon_1"/>
    <property type="match status" value="1"/>
</dbReference>
<dbReference type="InterPro" id="IPR002303">
    <property type="entry name" value="Valyl-tRNA_ligase"/>
</dbReference>
<dbReference type="SUPFAM" id="SSF47323">
    <property type="entry name" value="Anticodon-binding domain of a subclass of class I aminoacyl-tRNA synthetases"/>
    <property type="match status" value="1"/>
</dbReference>
<feature type="domain" description="Aminoacyl-tRNA synthetase class Ia" evidence="10">
    <location>
        <begin position="61"/>
        <end position="139"/>
    </location>
</feature>
<evidence type="ECO:0000256" key="3">
    <source>
        <dbReference type="ARBA" id="ARBA00022741"/>
    </source>
</evidence>
<dbReference type="GO" id="GO:0006438">
    <property type="term" value="P:valyl-tRNA aminoacylation"/>
    <property type="evidence" value="ECO:0007669"/>
    <property type="project" value="InterPro"/>
</dbReference>
<keyword evidence="3" id="KW-0547">Nucleotide-binding</keyword>
<dbReference type="Gene3D" id="3.40.50.620">
    <property type="entry name" value="HUPs"/>
    <property type="match status" value="1"/>
</dbReference>
<dbReference type="GO" id="GO:0005829">
    <property type="term" value="C:cytosol"/>
    <property type="evidence" value="ECO:0007669"/>
    <property type="project" value="TreeGrafter"/>
</dbReference>
<evidence type="ECO:0000256" key="8">
    <source>
        <dbReference type="ARBA" id="ARBA00029936"/>
    </source>
</evidence>
<dbReference type="InterPro" id="IPR014729">
    <property type="entry name" value="Rossmann-like_a/b/a_fold"/>
</dbReference>
<evidence type="ECO:0000313" key="13">
    <source>
        <dbReference type="Proteomes" id="UP001234989"/>
    </source>
</evidence>
<evidence type="ECO:0000256" key="5">
    <source>
        <dbReference type="ARBA" id="ARBA00022917"/>
    </source>
</evidence>
<evidence type="ECO:0000256" key="1">
    <source>
        <dbReference type="ARBA" id="ARBA00013169"/>
    </source>
</evidence>
<evidence type="ECO:0000259" key="11">
    <source>
        <dbReference type="Pfam" id="PF08264"/>
    </source>
</evidence>
<dbReference type="CDD" id="cd07962">
    <property type="entry name" value="Anticodon_Ia_Val"/>
    <property type="match status" value="1"/>
</dbReference>
<dbReference type="EC" id="6.1.1.9" evidence="1"/>
<dbReference type="InterPro" id="IPR009080">
    <property type="entry name" value="tRNAsynth_Ia_anticodon-bd"/>
</dbReference>
<dbReference type="InterPro" id="IPR013155">
    <property type="entry name" value="M/V/L/I-tRNA-synth_anticd-bd"/>
</dbReference>
<dbReference type="Pfam" id="PF00133">
    <property type="entry name" value="tRNA-synt_1"/>
    <property type="match status" value="1"/>
</dbReference>
<dbReference type="Gene3D" id="1.10.730.10">
    <property type="entry name" value="Isoleucyl-tRNA Synthetase, Domain 1"/>
    <property type="match status" value="1"/>
</dbReference>
<dbReference type="GO" id="GO:0004832">
    <property type="term" value="F:valine-tRNA ligase activity"/>
    <property type="evidence" value="ECO:0007669"/>
    <property type="project" value="UniProtKB-EC"/>
</dbReference>
<keyword evidence="4" id="KW-0067">ATP-binding</keyword>
<evidence type="ECO:0000256" key="7">
    <source>
        <dbReference type="ARBA" id="ARBA00023146"/>
    </source>
</evidence>
<proteinExistence type="predicted"/>